<dbReference type="SUPFAM" id="SSF48371">
    <property type="entry name" value="ARM repeat"/>
    <property type="match status" value="1"/>
</dbReference>
<dbReference type="eggNOG" id="KOG3272">
    <property type="taxonomic scope" value="Eukaryota"/>
</dbReference>
<dbReference type="VEuPathDB" id="FungiDB:KRP23_7338"/>
<evidence type="ECO:0000259" key="3">
    <source>
        <dbReference type="Pfam" id="PF05670"/>
    </source>
</evidence>
<dbReference type="VEuPathDB" id="FungiDB:KRP23_7337"/>
<keyword evidence="2" id="KW-0472">Membrane</keyword>
<dbReference type="PANTHER" id="PTHR13109:SF7">
    <property type="entry name" value="NEUROCHONDRIN"/>
    <property type="match status" value="1"/>
</dbReference>
<protein>
    <recommendedName>
        <fullName evidence="3">NFACT RNA-binding domain-containing protein</fullName>
    </recommendedName>
</protein>
<dbReference type="VEuPathDB" id="FungiDB:KRP22_675"/>
<reference evidence="4" key="2">
    <citation type="submission" date="2015-06" db="UniProtKB">
        <authorList>
            <consortium name="EnsemblProtists"/>
        </authorList>
    </citation>
    <scope>IDENTIFICATION</scope>
    <source>
        <strain evidence="4">Pr102</strain>
    </source>
</reference>
<dbReference type="EnsemblProtists" id="Phyra93470">
    <property type="protein sequence ID" value="Phyra93470"/>
    <property type="gene ID" value="Phyra93470"/>
</dbReference>
<dbReference type="AlphaFoldDB" id="H3HAV8"/>
<keyword evidence="2" id="KW-0812">Transmembrane</keyword>
<reference evidence="5" key="1">
    <citation type="journal article" date="2006" name="Science">
        <title>Phytophthora genome sequences uncover evolutionary origins and mechanisms of pathogenesis.</title>
        <authorList>
            <person name="Tyler B.M."/>
            <person name="Tripathy S."/>
            <person name="Zhang X."/>
            <person name="Dehal P."/>
            <person name="Jiang R.H."/>
            <person name="Aerts A."/>
            <person name="Arredondo F.D."/>
            <person name="Baxter L."/>
            <person name="Bensasson D."/>
            <person name="Beynon J.L."/>
            <person name="Chapman J."/>
            <person name="Damasceno C.M."/>
            <person name="Dorrance A.E."/>
            <person name="Dou D."/>
            <person name="Dickerman A.W."/>
            <person name="Dubchak I.L."/>
            <person name="Garbelotto M."/>
            <person name="Gijzen M."/>
            <person name="Gordon S.G."/>
            <person name="Govers F."/>
            <person name="Grunwald N.J."/>
            <person name="Huang W."/>
            <person name="Ivors K.L."/>
            <person name="Jones R.W."/>
            <person name="Kamoun S."/>
            <person name="Krampis K."/>
            <person name="Lamour K.H."/>
            <person name="Lee M.K."/>
            <person name="McDonald W.H."/>
            <person name="Medina M."/>
            <person name="Meijer H.J."/>
            <person name="Nordberg E.K."/>
            <person name="Maclean D.J."/>
            <person name="Ospina-Giraldo M.D."/>
            <person name="Morris P.F."/>
            <person name="Phuntumart V."/>
            <person name="Putnam N.H."/>
            <person name="Rash S."/>
            <person name="Rose J.K."/>
            <person name="Sakihama Y."/>
            <person name="Salamov A.A."/>
            <person name="Savidor A."/>
            <person name="Scheuring C.F."/>
            <person name="Smith B.M."/>
            <person name="Sobral B.W."/>
            <person name="Terry A."/>
            <person name="Torto-Alalibo T.A."/>
            <person name="Win J."/>
            <person name="Xu Z."/>
            <person name="Zhang H."/>
            <person name="Grigoriev I.V."/>
            <person name="Rokhsar D.S."/>
            <person name="Boore J.L."/>
        </authorList>
    </citation>
    <scope>NUCLEOTIDE SEQUENCE [LARGE SCALE GENOMIC DNA]</scope>
    <source>
        <strain evidence="5">Pr102</strain>
    </source>
</reference>
<dbReference type="eggNOG" id="KOG2611">
    <property type="taxonomic scope" value="Eukaryota"/>
</dbReference>
<evidence type="ECO:0000256" key="2">
    <source>
        <dbReference type="SAM" id="Phobius"/>
    </source>
</evidence>
<evidence type="ECO:0000313" key="4">
    <source>
        <dbReference type="EnsemblProtists" id="Phyra93470"/>
    </source>
</evidence>
<dbReference type="STRING" id="164328.H3HAV8"/>
<name>H3HAV8_PHYRM</name>
<organism evidence="4 5">
    <name type="scientific">Phytophthora ramorum</name>
    <name type="common">Sudden oak death agent</name>
    <dbReference type="NCBI Taxonomy" id="164328"/>
    <lineage>
        <taxon>Eukaryota</taxon>
        <taxon>Sar</taxon>
        <taxon>Stramenopiles</taxon>
        <taxon>Oomycota</taxon>
        <taxon>Peronosporomycetes</taxon>
        <taxon>Peronosporales</taxon>
        <taxon>Peronosporaceae</taxon>
        <taxon>Phytophthora</taxon>
    </lineage>
</organism>
<proteinExistence type="predicted"/>
<dbReference type="HOGENOM" id="CLU_010879_0_0_1"/>
<feature type="transmembrane region" description="Helical" evidence="2">
    <location>
        <begin position="826"/>
        <end position="846"/>
    </location>
</feature>
<dbReference type="Pfam" id="PF05670">
    <property type="entry name" value="NFACT-R_1"/>
    <property type="match status" value="1"/>
</dbReference>
<evidence type="ECO:0000313" key="5">
    <source>
        <dbReference type="Proteomes" id="UP000005238"/>
    </source>
</evidence>
<keyword evidence="5" id="KW-1185">Reference proteome</keyword>
<feature type="region of interest" description="Disordered" evidence="1">
    <location>
        <begin position="163"/>
        <end position="182"/>
    </location>
</feature>
<dbReference type="EMBL" id="DS565999">
    <property type="status" value="NOT_ANNOTATED_CDS"/>
    <property type="molecule type" value="Genomic_DNA"/>
</dbReference>
<dbReference type="VEuPathDB" id="FungiDB:KRP22_674"/>
<evidence type="ECO:0000256" key="1">
    <source>
        <dbReference type="SAM" id="MobiDB-lite"/>
    </source>
</evidence>
<sequence length="941" mass="105941">MVFYYTSSEGHTIYMGKDKFENENLIRFGFLEDIWFHVDDLSSAHVYLRLPLGQTTVGDVSETCLEECAQLVKENSIEGSKKKSVSVCYTRWRNLKKSPSMEVGQVGFNHPERVRHYKVEEKNKDIIKRLNKTKQEFHPDLEEERRQRELLYKAERKKQRLQLETEQRKAKQEFKQQKDMRSYSSLMSRDNIEAGDKLDAASDLSSVNAYEEDFIRSREMAAEHASAPTGAGGATTDEKIAQCMRMLAGTTDEHKFAGLLMVTKLGDLPAEQLQQVRLQVLTTVGASFFLRLLHTKGSDDVETLSSFQSLGLNLIASFCTDPSVAKEFAQDKLVRFLLEQLASRSTPHESSVDCVSILSGILQTEKGQQVIMHESVLGRLFSAMKKLNRSHSSRDLTVENKSAQQQQQTNALLENLWSIVGGMAAMPALWTHIHCYDFEFVCSNFSHVRGNTAIQVLAVLNSYMRLVEVSDAPVELLSSQCLSDIRTGVLHFLRAKWPHQERDECLRLIFQLMQHSGTSWMLPGTTLRSQTPPDEVSGGKFIVFLLKLVSIEIKIMVDEVELSLVKVDEPKVEPVEETERREKEIKRVLAILPICYGIVEMIISGLVSNCESELVLPYDILLEMKGTFNQVFVVVLELLTLVRDYIQTHRYRELRESHSESVYHLDAVICASVRIVSAWIAEDSDTSVDLVIQLVPFMVNQLVDSDDEIDSDDEVDAVSQMMQKAAVIHKADSSIDQLHFLLPGLLQLSALPDGASIMSENVDVLRRLMQFCCTICADIADGNTEFVSVSTLTLCLGILINLILIRGGNESAGGSQKSGMPNAVEWFRALTFLLPVACASGSRLMADKDLTVENRGEDDRYVMLLHVVCVVLFIVSHFQDRKQHPCRLPAAIASLVTPFNHIVDWIVAHPPDAKAESTADLFELMRVLSMRSILTPELLSR</sequence>
<feature type="transmembrane region" description="Helical" evidence="2">
    <location>
        <begin position="861"/>
        <end position="878"/>
    </location>
</feature>
<dbReference type="Pfam" id="PF05536">
    <property type="entry name" value="Neurochondrin"/>
    <property type="match status" value="1"/>
</dbReference>
<dbReference type="Proteomes" id="UP000005238">
    <property type="component" value="Unassembled WGS sequence"/>
</dbReference>
<dbReference type="InterPro" id="IPR008532">
    <property type="entry name" value="NFACT_RNA-bd"/>
</dbReference>
<dbReference type="InterPro" id="IPR008709">
    <property type="entry name" value="Neurochondrin"/>
</dbReference>
<feature type="domain" description="NFACT RNA-binding" evidence="3">
    <location>
        <begin position="1"/>
        <end position="109"/>
    </location>
</feature>
<dbReference type="PANTHER" id="PTHR13109">
    <property type="entry name" value="NEUROCHONDRIN"/>
    <property type="match status" value="1"/>
</dbReference>
<accession>H3HAV8</accession>
<feature type="compositionally biased region" description="Basic and acidic residues" evidence="1">
    <location>
        <begin position="163"/>
        <end position="181"/>
    </location>
</feature>
<keyword evidence="2" id="KW-1133">Transmembrane helix</keyword>
<dbReference type="OMA" id="TDEHKFA"/>
<dbReference type="InterPro" id="IPR016024">
    <property type="entry name" value="ARM-type_fold"/>
</dbReference>
<dbReference type="InParanoid" id="H3HAV8"/>
<feature type="transmembrane region" description="Helical" evidence="2">
    <location>
        <begin position="786"/>
        <end position="805"/>
    </location>
</feature>